<protein>
    <submittedName>
        <fullName evidence="2">Uncharacterized protein</fullName>
    </submittedName>
</protein>
<evidence type="ECO:0000256" key="1">
    <source>
        <dbReference type="SAM" id="MobiDB-lite"/>
    </source>
</evidence>
<feature type="region of interest" description="Disordered" evidence="1">
    <location>
        <begin position="52"/>
        <end position="82"/>
    </location>
</feature>
<name>A0ABS9TKF4_9PSEU</name>
<keyword evidence="3" id="KW-1185">Reference proteome</keyword>
<dbReference type="EMBL" id="JAKXMK010000022">
    <property type="protein sequence ID" value="MCH6168883.1"/>
    <property type="molecule type" value="Genomic_DNA"/>
</dbReference>
<evidence type="ECO:0000313" key="2">
    <source>
        <dbReference type="EMBL" id="MCH6168883.1"/>
    </source>
</evidence>
<comment type="caution">
    <text evidence="2">The sequence shown here is derived from an EMBL/GenBank/DDBJ whole genome shotgun (WGS) entry which is preliminary data.</text>
</comment>
<gene>
    <name evidence="2" type="ORF">MMF94_24585</name>
</gene>
<feature type="region of interest" description="Disordered" evidence="1">
    <location>
        <begin position="1"/>
        <end position="22"/>
    </location>
</feature>
<proteinExistence type="predicted"/>
<reference evidence="2 3" key="1">
    <citation type="submission" date="2022-03" db="EMBL/GenBank/DDBJ databases">
        <title>Pseudonocardia alaer sp. nov., a novel actinomycete isolated from reed forest soil.</title>
        <authorList>
            <person name="Wang L."/>
        </authorList>
    </citation>
    <scope>NUCLEOTIDE SEQUENCE [LARGE SCALE GENOMIC DNA]</scope>
    <source>
        <strain evidence="2 3">Y-16303</strain>
    </source>
</reference>
<evidence type="ECO:0000313" key="3">
    <source>
        <dbReference type="Proteomes" id="UP001299970"/>
    </source>
</evidence>
<accession>A0ABS9TKF4</accession>
<organism evidence="2 3">
    <name type="scientific">Pseudonocardia alaniniphila</name>
    <dbReference type="NCBI Taxonomy" id="75291"/>
    <lineage>
        <taxon>Bacteria</taxon>
        <taxon>Bacillati</taxon>
        <taxon>Actinomycetota</taxon>
        <taxon>Actinomycetes</taxon>
        <taxon>Pseudonocardiales</taxon>
        <taxon>Pseudonocardiaceae</taxon>
        <taxon>Pseudonocardia</taxon>
    </lineage>
</organism>
<sequence>MRTRSARGKDVACGAVTGPQPPINDIVGDPLVVWGRGSERAKVVPEVLEAPGLDPAQVADRAEVGPNQPVDHDHQLGTRSPL</sequence>
<dbReference type="RefSeq" id="WP_241039524.1">
    <property type="nucleotide sequence ID" value="NZ_BAAAJF010000011.1"/>
</dbReference>
<dbReference type="Proteomes" id="UP001299970">
    <property type="component" value="Unassembled WGS sequence"/>
</dbReference>